<comment type="caution">
    <text evidence="2">The sequence shown here is derived from an EMBL/GenBank/DDBJ whole genome shotgun (WGS) entry which is preliminary data.</text>
</comment>
<dbReference type="Pfam" id="PF07791">
    <property type="entry name" value="Imm11"/>
    <property type="match status" value="1"/>
</dbReference>
<dbReference type="RefSeq" id="WP_248008768.1">
    <property type="nucleotide sequence ID" value="NZ_JAJHVV010000006.1"/>
</dbReference>
<evidence type="ECO:0000259" key="1">
    <source>
        <dbReference type="Pfam" id="PF07791"/>
    </source>
</evidence>
<dbReference type="EMBL" id="JAJHVV010000006">
    <property type="protein sequence ID" value="MCK6263678.1"/>
    <property type="molecule type" value="Genomic_DNA"/>
</dbReference>
<evidence type="ECO:0000313" key="2">
    <source>
        <dbReference type="EMBL" id="MCK6263678.1"/>
    </source>
</evidence>
<protein>
    <recommendedName>
        <fullName evidence="1">Immunity MXAN-0049 protein domain-containing protein</fullName>
    </recommendedName>
</protein>
<reference evidence="2" key="1">
    <citation type="submission" date="2021-11" db="EMBL/GenBank/DDBJ databases">
        <title>Vibrio ZSDE26 sp. nov. and Vibrio ZSDZ34 sp. nov., isolated from coastal seawater in Qingdao.</title>
        <authorList>
            <person name="Zhang P."/>
        </authorList>
    </citation>
    <scope>NUCLEOTIDE SEQUENCE</scope>
    <source>
        <strain evidence="2">ZSDE26</strain>
    </source>
</reference>
<dbReference type="InterPro" id="IPR012433">
    <property type="entry name" value="Imm11"/>
</dbReference>
<dbReference type="AlphaFoldDB" id="A0A9X2BL88"/>
<dbReference type="Proteomes" id="UP001139559">
    <property type="component" value="Unassembled WGS sequence"/>
</dbReference>
<name>A0A9X2BL88_9VIBR</name>
<keyword evidence="3" id="KW-1185">Reference proteome</keyword>
<gene>
    <name evidence="2" type="ORF">KP803_10375</name>
</gene>
<sequence>MEFPEKWFLGDIRYVDNWLFRDPPVEFMEPGNFTLDLKFDGKEVDYTLAGYASVPVVSSRIKEALKGIDEVDEPYQNIVFESVNIEGKNTEQKYFVMIIESQMDCVDEERSSFEKYTIDDPVRPDKAGQYSGFYNLVIDPTRTGGKHVFRIEKHLGSIIVSEEVKRRLESVGITGATFESVNGDAKTVC</sequence>
<accession>A0A9X2BL88</accession>
<feature type="domain" description="Immunity MXAN-0049 protein" evidence="1">
    <location>
        <begin position="36"/>
        <end position="181"/>
    </location>
</feature>
<proteinExistence type="predicted"/>
<organism evidence="2 3">
    <name type="scientific">Vibrio amylolyticus</name>
    <dbReference type="NCBI Taxonomy" id="2847292"/>
    <lineage>
        <taxon>Bacteria</taxon>
        <taxon>Pseudomonadati</taxon>
        <taxon>Pseudomonadota</taxon>
        <taxon>Gammaproteobacteria</taxon>
        <taxon>Vibrionales</taxon>
        <taxon>Vibrionaceae</taxon>
        <taxon>Vibrio</taxon>
    </lineage>
</organism>
<evidence type="ECO:0000313" key="3">
    <source>
        <dbReference type="Proteomes" id="UP001139559"/>
    </source>
</evidence>